<dbReference type="PANTHER" id="PTHR43333:SF1">
    <property type="entry name" value="D-ISOMER SPECIFIC 2-HYDROXYACID DEHYDROGENASE NAD-BINDING DOMAIN-CONTAINING PROTEIN"/>
    <property type="match status" value="1"/>
</dbReference>
<accession>A0ABN1QGC8</accession>
<evidence type="ECO:0000259" key="3">
    <source>
        <dbReference type="Pfam" id="PF02826"/>
    </source>
</evidence>
<keyword evidence="2" id="KW-0520">NAD</keyword>
<comment type="caution">
    <text evidence="4">The sequence shown here is derived from an EMBL/GenBank/DDBJ whole genome shotgun (WGS) entry which is preliminary data.</text>
</comment>
<dbReference type="EMBL" id="BAAAHK010000007">
    <property type="protein sequence ID" value="GAA0941859.1"/>
    <property type="molecule type" value="Genomic_DNA"/>
</dbReference>
<evidence type="ECO:0000256" key="1">
    <source>
        <dbReference type="ARBA" id="ARBA00023002"/>
    </source>
</evidence>
<dbReference type="Gene3D" id="3.40.50.720">
    <property type="entry name" value="NAD(P)-binding Rossmann-like Domain"/>
    <property type="match status" value="2"/>
</dbReference>
<dbReference type="PANTHER" id="PTHR43333">
    <property type="entry name" value="2-HACID_DH_C DOMAIN-CONTAINING PROTEIN"/>
    <property type="match status" value="1"/>
</dbReference>
<dbReference type="InterPro" id="IPR036291">
    <property type="entry name" value="NAD(P)-bd_dom_sf"/>
</dbReference>
<sequence length="320" mass="34350">MSPTLVMVPPQRDSTADWAGRLMSSVPGLTVLRPSEADAVAALESADAAYGVLPVELLAATTRLRWLQAQQAGPPPGFYYPELVAHPVVVTNMRDTYTDHVATHTLALVLALCRGVPRYVRDQQAAGWNPDWDPEAVVSLSEATALVVGVGALGSEIGRLLHAFGTRVTGIDVRSGDRPGFAEVLPVSSLDEQLPAADLVILTVPHTPDTEGMIDARRLKLLKASAFFVNVGRGPTVQLDALDAALSAGQLRGAALDVFETEPLPADHPLWRRPEVLITPHVAGVGPHEAERRFAVLLENARRFVAGDPLINVVDKSKWF</sequence>
<dbReference type="InterPro" id="IPR006140">
    <property type="entry name" value="D-isomer_DH_NAD-bd"/>
</dbReference>
<organism evidence="4 5">
    <name type="scientific">Kribbella koreensis</name>
    <dbReference type="NCBI Taxonomy" id="57909"/>
    <lineage>
        <taxon>Bacteria</taxon>
        <taxon>Bacillati</taxon>
        <taxon>Actinomycetota</taxon>
        <taxon>Actinomycetes</taxon>
        <taxon>Propionibacteriales</taxon>
        <taxon>Kribbellaceae</taxon>
        <taxon>Kribbella</taxon>
    </lineage>
</organism>
<dbReference type="SUPFAM" id="SSF51735">
    <property type="entry name" value="NAD(P)-binding Rossmann-fold domains"/>
    <property type="match status" value="1"/>
</dbReference>
<feature type="domain" description="D-isomer specific 2-hydroxyacid dehydrogenase NAD-binding" evidence="3">
    <location>
        <begin position="106"/>
        <end position="283"/>
    </location>
</feature>
<gene>
    <name evidence="4" type="ORF">GCM10009554_33820</name>
</gene>
<keyword evidence="5" id="KW-1185">Reference proteome</keyword>
<proteinExistence type="predicted"/>
<dbReference type="SUPFAM" id="SSF52283">
    <property type="entry name" value="Formate/glycerate dehydrogenase catalytic domain-like"/>
    <property type="match status" value="1"/>
</dbReference>
<name>A0ABN1QGC8_9ACTN</name>
<protein>
    <submittedName>
        <fullName evidence="4">D-2-hydroxyacid dehydrogenase</fullName>
    </submittedName>
</protein>
<dbReference type="RefSeq" id="WP_343970219.1">
    <property type="nucleotide sequence ID" value="NZ_BAAAHK010000007.1"/>
</dbReference>
<reference evidence="4 5" key="1">
    <citation type="journal article" date="2019" name="Int. J. Syst. Evol. Microbiol.">
        <title>The Global Catalogue of Microorganisms (GCM) 10K type strain sequencing project: providing services to taxonomists for standard genome sequencing and annotation.</title>
        <authorList>
            <consortium name="The Broad Institute Genomics Platform"/>
            <consortium name="The Broad Institute Genome Sequencing Center for Infectious Disease"/>
            <person name="Wu L."/>
            <person name="Ma J."/>
        </authorList>
    </citation>
    <scope>NUCLEOTIDE SEQUENCE [LARGE SCALE GENOMIC DNA]</scope>
    <source>
        <strain evidence="4 5">JCM 10977</strain>
    </source>
</reference>
<dbReference type="Proteomes" id="UP001500542">
    <property type="component" value="Unassembled WGS sequence"/>
</dbReference>
<evidence type="ECO:0000313" key="5">
    <source>
        <dbReference type="Proteomes" id="UP001500542"/>
    </source>
</evidence>
<keyword evidence="1" id="KW-0560">Oxidoreductase</keyword>
<dbReference type="CDD" id="cd05300">
    <property type="entry name" value="2-Hacid_dh_1"/>
    <property type="match status" value="1"/>
</dbReference>
<evidence type="ECO:0000256" key="2">
    <source>
        <dbReference type="ARBA" id="ARBA00023027"/>
    </source>
</evidence>
<dbReference type="Pfam" id="PF02826">
    <property type="entry name" value="2-Hacid_dh_C"/>
    <property type="match status" value="1"/>
</dbReference>
<evidence type="ECO:0000313" key="4">
    <source>
        <dbReference type="EMBL" id="GAA0941859.1"/>
    </source>
</evidence>
<dbReference type="PRINTS" id="PR00368">
    <property type="entry name" value="FADPNR"/>
</dbReference>